<dbReference type="InterPro" id="IPR046125">
    <property type="entry name" value="DUF6122"/>
</dbReference>
<dbReference type="Proteomes" id="UP000255515">
    <property type="component" value="Unassembled WGS sequence"/>
</dbReference>
<sequence length="105" mass="12546">MIKDIVHYGFHFVFPFVLGWLFFPQQWKKASLIMLGTMLVDLDHLFATPIFDADRNSIGYHFLHSYPAIAVYIIGSIFTKGTWKMVFIGLLWHMITDFQDYYFWR</sequence>
<keyword evidence="1" id="KW-0812">Transmembrane</keyword>
<evidence type="ECO:0008006" key="4">
    <source>
        <dbReference type="Google" id="ProtNLM"/>
    </source>
</evidence>
<evidence type="ECO:0000313" key="2">
    <source>
        <dbReference type="EMBL" id="SUV52666.1"/>
    </source>
</evidence>
<feature type="transmembrane region" description="Helical" evidence="1">
    <location>
        <begin position="6"/>
        <end position="23"/>
    </location>
</feature>
<evidence type="ECO:0000313" key="3">
    <source>
        <dbReference type="Proteomes" id="UP000255515"/>
    </source>
</evidence>
<protein>
    <recommendedName>
        <fullName evidence="4">Metal-dependent hydrolase</fullName>
    </recommendedName>
</protein>
<evidence type="ECO:0000256" key="1">
    <source>
        <dbReference type="SAM" id="Phobius"/>
    </source>
</evidence>
<keyword evidence="1" id="KW-1133">Transmembrane helix</keyword>
<dbReference type="RefSeq" id="WP_002688238.1">
    <property type="nucleotide sequence ID" value="NZ_UFTJ01000003.1"/>
</dbReference>
<reference evidence="2 3" key="1">
    <citation type="submission" date="2018-06" db="EMBL/GenBank/DDBJ databases">
        <authorList>
            <consortium name="Pathogen Informatics"/>
            <person name="Doyle S."/>
        </authorList>
    </citation>
    <scope>NUCLEOTIDE SEQUENCE [LARGE SCALE GENOMIC DNA]</scope>
    <source>
        <strain evidence="2 3">NCTC11661</strain>
    </source>
</reference>
<gene>
    <name evidence="2" type="ORF">NCTC11661_01806</name>
</gene>
<dbReference type="EMBL" id="UFTJ01000003">
    <property type="protein sequence ID" value="SUV52666.1"/>
    <property type="molecule type" value="Genomic_DNA"/>
</dbReference>
<name>A0A380ZV74_9FLAO</name>
<dbReference type="AlphaFoldDB" id="A0A380ZV74"/>
<organism evidence="2 3">
    <name type="scientific">Bergeyella zoohelcum</name>
    <dbReference type="NCBI Taxonomy" id="1015"/>
    <lineage>
        <taxon>Bacteria</taxon>
        <taxon>Pseudomonadati</taxon>
        <taxon>Bacteroidota</taxon>
        <taxon>Flavobacteriia</taxon>
        <taxon>Flavobacteriales</taxon>
        <taxon>Weeksellaceae</taxon>
        <taxon>Bergeyella</taxon>
    </lineage>
</organism>
<keyword evidence="1" id="KW-0472">Membrane</keyword>
<accession>A0A380ZV74</accession>
<proteinExistence type="predicted"/>
<dbReference type="Pfam" id="PF19617">
    <property type="entry name" value="DUF6122"/>
    <property type="match status" value="1"/>
</dbReference>